<sequence length="881" mass="91339">MSVDPSVRVLLADGQVGLVRPLGPADTDAVLRLHTGLGERDRYFRFFGPMPSTVDQLSAKVARAPGDRHAGVGCFLDGMLAGVAHFERIGTTSEAEIALAVDGEQRSHGIATLLLEHLAAAARAHGIDRFVAEVLAENAKVIRVFSDLGLPYEIDHAGPEWPVTIWLDGDDHYPDAFAARDRIAEAASLAHLLRPASVVVIGVGRRPGSAGHAVLANLVDSGFPGAVEVVHPVAGEILGVRCAPSVRALSRTPELAVICLPAEAAADAMEECGARGVAAAVVISSGLTGTPAGARIREAVRRYGMRLVGPNCLGVLSTDPSCPLDATFLARRPRAGNIGIATQSGGVGIALAEALSGLGLGISALVSTGDKYDVSGNDLLLWWASDRRTEIVVLYLESFGNPRKFGRLAALLARTRPVLAVRTGGGGTARHAAASHTAAAATPVVTRDALYAQAGIIAVDTVAELVDVIAGVSWQPLPHGRRVAVLSNAGGAGVLAADACEREGLRMADLSPDSVERLRELLPAEAAVHNPVDTTASVRPEKFGQALDIVLSDAGVDAVVVATVPTAVGDPGTVLAGVVTGVAKTVLAVRPGQRERVAPLHADGSVVTACYDDPATAALVLARQAEYAAWLARPQNGTTVLPEIDAAEVLKFAAARVSEREGWLSPAAATDLLRLAGIPFVPTSYALDETAAMRVAEGLPGPFAVKADAEGLLHKSAGGGVLLGVQGASGARDAYRLLLARFGPALRGVTIQPMADRGRELFVGLRSDPVFGPLVVFGLGGVDTDLVADRAARLAPLTGADADLVLDGLRSAEALWASGIDRAAVRELLVRVSRLATLVPELAELDLNPVAARASGCVVLDVRVRLARRTPEDPYLRKLSG</sequence>
<dbReference type="GO" id="GO:0043758">
    <property type="term" value="F:acetate-CoA ligase (ADP-forming) activity"/>
    <property type="evidence" value="ECO:0007669"/>
    <property type="project" value="InterPro"/>
</dbReference>
<dbReference type="PANTHER" id="PTHR42793:SF1">
    <property type="entry name" value="PEPTIDYL-LYSINE N-ACETYLTRANSFERASE PATZ"/>
    <property type="match status" value="1"/>
</dbReference>
<dbReference type="PROSITE" id="PS51186">
    <property type="entry name" value="GNAT"/>
    <property type="match status" value="1"/>
</dbReference>
<dbReference type="Gene3D" id="3.30.470.20">
    <property type="entry name" value="ATP-grasp fold, B domain"/>
    <property type="match status" value="1"/>
</dbReference>
<dbReference type="Gene3D" id="3.30.1490.20">
    <property type="entry name" value="ATP-grasp fold, A domain"/>
    <property type="match status" value="1"/>
</dbReference>
<dbReference type="SMART" id="SM00881">
    <property type="entry name" value="CoA_binding"/>
    <property type="match status" value="1"/>
</dbReference>
<keyword evidence="3" id="KW-1185">Reference proteome</keyword>
<gene>
    <name evidence="2" type="ORF">D5S19_10085</name>
</gene>
<dbReference type="SUPFAM" id="SSF51735">
    <property type="entry name" value="NAD(P)-binding Rossmann-fold domains"/>
    <property type="match status" value="1"/>
</dbReference>
<reference evidence="2 3" key="1">
    <citation type="submission" date="2018-09" db="EMBL/GenBank/DDBJ databases">
        <title>YIM PH 21725 draft genome.</title>
        <authorList>
            <person name="Miao C."/>
        </authorList>
    </citation>
    <scope>NUCLEOTIDE SEQUENCE [LARGE SCALE GENOMIC DNA]</scope>
    <source>
        <strain evidence="3">YIM PH21725</strain>
    </source>
</reference>
<dbReference type="InterPro" id="IPR016102">
    <property type="entry name" value="Succinyl-CoA_synth-like"/>
</dbReference>
<dbReference type="Gene3D" id="3.40.630.30">
    <property type="match status" value="1"/>
</dbReference>
<dbReference type="Pfam" id="PF19045">
    <property type="entry name" value="Ligase_CoA_2"/>
    <property type="match status" value="1"/>
</dbReference>
<dbReference type="InterPro" id="IPR032875">
    <property type="entry name" value="Succ_CoA_lig_flav_dom"/>
</dbReference>
<protein>
    <submittedName>
        <fullName evidence="2">GNAT family N-acetyltransferase</fullName>
    </submittedName>
</protein>
<dbReference type="OrthoDB" id="190266at2"/>
<dbReference type="SUPFAM" id="SSF55729">
    <property type="entry name" value="Acyl-CoA N-acyltransferases (Nat)"/>
    <property type="match status" value="1"/>
</dbReference>
<dbReference type="InterPro" id="IPR013815">
    <property type="entry name" value="ATP_grasp_subdomain_1"/>
</dbReference>
<accession>A0A419I6V2</accession>
<dbReference type="Pfam" id="PF13549">
    <property type="entry name" value="ATP-grasp_5"/>
    <property type="match status" value="1"/>
</dbReference>
<name>A0A419I6V2_9PSEU</name>
<proteinExistence type="predicted"/>
<dbReference type="SUPFAM" id="SSF52210">
    <property type="entry name" value="Succinyl-CoA synthetase domains"/>
    <property type="match status" value="2"/>
</dbReference>
<dbReference type="Proteomes" id="UP000285112">
    <property type="component" value="Unassembled WGS sequence"/>
</dbReference>
<feature type="domain" description="N-acetyltransferase" evidence="1">
    <location>
        <begin position="17"/>
        <end position="180"/>
    </location>
</feature>
<dbReference type="EMBL" id="QZFV01000069">
    <property type="protein sequence ID" value="RJQ87268.1"/>
    <property type="molecule type" value="Genomic_DNA"/>
</dbReference>
<dbReference type="Gene3D" id="3.40.50.261">
    <property type="entry name" value="Succinyl-CoA synthetase domains"/>
    <property type="match status" value="2"/>
</dbReference>
<dbReference type="InterPro" id="IPR036291">
    <property type="entry name" value="NAD(P)-bd_dom_sf"/>
</dbReference>
<dbReference type="GO" id="GO:0016747">
    <property type="term" value="F:acyltransferase activity, transferring groups other than amino-acyl groups"/>
    <property type="evidence" value="ECO:0007669"/>
    <property type="project" value="InterPro"/>
</dbReference>
<dbReference type="InterPro" id="IPR000182">
    <property type="entry name" value="GNAT_dom"/>
</dbReference>
<comment type="caution">
    <text evidence="2">The sequence shown here is derived from an EMBL/GenBank/DDBJ whole genome shotgun (WGS) entry which is preliminary data.</text>
</comment>
<dbReference type="Gene3D" id="3.40.50.720">
    <property type="entry name" value="NAD(P)-binding Rossmann-like Domain"/>
    <property type="match status" value="1"/>
</dbReference>
<dbReference type="Pfam" id="PF00583">
    <property type="entry name" value="Acetyltransf_1"/>
    <property type="match status" value="1"/>
</dbReference>
<dbReference type="Pfam" id="PF13380">
    <property type="entry name" value="CoA_binding_2"/>
    <property type="match status" value="1"/>
</dbReference>
<organism evidence="2 3">
    <name type="scientific">Amycolatopsis panacis</name>
    <dbReference type="NCBI Taxonomy" id="2340917"/>
    <lineage>
        <taxon>Bacteria</taxon>
        <taxon>Bacillati</taxon>
        <taxon>Actinomycetota</taxon>
        <taxon>Actinomycetes</taxon>
        <taxon>Pseudonocardiales</taxon>
        <taxon>Pseudonocardiaceae</taxon>
        <taxon>Amycolatopsis</taxon>
    </lineage>
</organism>
<dbReference type="RefSeq" id="WP_120023078.1">
    <property type="nucleotide sequence ID" value="NZ_QZFV01000069.1"/>
</dbReference>
<dbReference type="PANTHER" id="PTHR42793">
    <property type="entry name" value="COA BINDING DOMAIN CONTAINING PROTEIN"/>
    <property type="match status" value="1"/>
</dbReference>
<dbReference type="Pfam" id="PF13607">
    <property type="entry name" value="Succ_CoA_lig"/>
    <property type="match status" value="1"/>
</dbReference>
<dbReference type="SUPFAM" id="SSF56059">
    <property type="entry name" value="Glutathione synthetase ATP-binding domain-like"/>
    <property type="match status" value="1"/>
</dbReference>
<evidence type="ECO:0000259" key="1">
    <source>
        <dbReference type="PROSITE" id="PS51186"/>
    </source>
</evidence>
<dbReference type="InterPro" id="IPR003781">
    <property type="entry name" value="CoA-bd"/>
</dbReference>
<dbReference type="GO" id="GO:0005524">
    <property type="term" value="F:ATP binding"/>
    <property type="evidence" value="ECO:0007669"/>
    <property type="project" value="InterPro"/>
</dbReference>
<evidence type="ECO:0000313" key="2">
    <source>
        <dbReference type="EMBL" id="RJQ87268.1"/>
    </source>
</evidence>
<evidence type="ECO:0000313" key="3">
    <source>
        <dbReference type="Proteomes" id="UP000285112"/>
    </source>
</evidence>
<dbReference type="InterPro" id="IPR043938">
    <property type="entry name" value="Ligase_CoA_dom"/>
</dbReference>
<dbReference type="AlphaFoldDB" id="A0A419I6V2"/>
<dbReference type="InterPro" id="IPR016181">
    <property type="entry name" value="Acyl_CoA_acyltransferase"/>
</dbReference>
<keyword evidence="2" id="KW-0808">Transferase</keyword>